<keyword evidence="5" id="KW-1185">Reference proteome</keyword>
<dbReference type="EMBL" id="CAMXCT020004643">
    <property type="protein sequence ID" value="CAL1163179.1"/>
    <property type="molecule type" value="Genomic_DNA"/>
</dbReference>
<feature type="region of interest" description="Disordered" evidence="1">
    <location>
        <begin position="533"/>
        <end position="597"/>
    </location>
</feature>
<evidence type="ECO:0000313" key="5">
    <source>
        <dbReference type="Proteomes" id="UP001152797"/>
    </source>
</evidence>
<accession>A0A9P1DG11</accession>
<dbReference type="EMBL" id="CAMXCT010004643">
    <property type="protein sequence ID" value="CAI4009804.1"/>
    <property type="molecule type" value="Genomic_DNA"/>
</dbReference>
<dbReference type="AlphaFoldDB" id="A0A9P1DG11"/>
<feature type="compositionally biased region" description="Basic and acidic residues" evidence="1">
    <location>
        <begin position="559"/>
        <end position="577"/>
    </location>
</feature>
<evidence type="ECO:0000313" key="4">
    <source>
        <dbReference type="EMBL" id="CAL4797116.1"/>
    </source>
</evidence>
<protein>
    <submittedName>
        <fullName evidence="4">Integrase catalytic domain-containing protein</fullName>
    </submittedName>
</protein>
<reference evidence="3" key="2">
    <citation type="submission" date="2024-04" db="EMBL/GenBank/DDBJ databases">
        <authorList>
            <person name="Chen Y."/>
            <person name="Shah S."/>
            <person name="Dougan E. K."/>
            <person name="Thang M."/>
            <person name="Chan C."/>
        </authorList>
    </citation>
    <scope>NUCLEOTIDE SEQUENCE [LARGE SCALE GENOMIC DNA]</scope>
</reference>
<name>A0A9P1DG11_9DINO</name>
<evidence type="ECO:0000313" key="3">
    <source>
        <dbReference type="EMBL" id="CAL1163179.1"/>
    </source>
</evidence>
<feature type="region of interest" description="Disordered" evidence="1">
    <location>
        <begin position="130"/>
        <end position="165"/>
    </location>
</feature>
<dbReference type="Proteomes" id="UP001152797">
    <property type="component" value="Unassembled WGS sequence"/>
</dbReference>
<feature type="compositionally biased region" description="Acidic residues" evidence="1">
    <location>
        <begin position="547"/>
        <end position="558"/>
    </location>
</feature>
<evidence type="ECO:0000313" key="2">
    <source>
        <dbReference type="EMBL" id="CAI4009804.1"/>
    </source>
</evidence>
<proteinExistence type="predicted"/>
<gene>
    <name evidence="2" type="ORF">C1SCF055_LOCUS35135</name>
</gene>
<feature type="compositionally biased region" description="Basic and acidic residues" evidence="1">
    <location>
        <begin position="587"/>
        <end position="596"/>
    </location>
</feature>
<feature type="non-terminal residue" evidence="2">
    <location>
        <position position="1152"/>
    </location>
</feature>
<sequence length="1152" mass="131322">DNVLLKANVLKNNNLLEFKKKFGLAWVLHQVVDLLQRIQLRCKRPATSSPRLRTGFSLKPSARPYRPCGTNSCLPTYHPSSASSNYGHVYMQQSWEDDAWPSDSWDTSSHDADWWGDAQWHEEWHDDWPWEEEHASSEPPTLAPVEEEDEQLKEAHQAEQAAEQLAMEAKRTWVEAQHTTQQVRKDRGFGQHGPSSTRCFNCGGNHFARDCTDKRVPPYSGKGGKNNHMVSYDDTGSSNLTKIGSEDYIQYYLNMIVKLNKKRWQANLLTQMLQPLLRMGSWFQHPALRAPWQTFLNKNKMPGVHNFTTIIAQLAIQPTRTSSTSFEMQACQNGNLRWLVSFDAPAMCLLLRLTGTYKAWQAIGFDASEWLDVKMTASAIQTDQPTLEPKVTLMLACAALNATEYSKGYSSFQWAYGKDYVLTDEDLRTFKDISKSDDSMSYEALVRARHEAEAVARSATKMTQHNGDLSHTFCLRETMKISQTKYLVKKNLKNLIYPNSLILQQLFAFPSVTGKNQLLPENAETAEERLQRLAAGSEPAPRPVNDYDGEYEPESPLPDDEHDRVAFDDGEHEHDPPLLDDTPPFEQPEKKQKTEEISMPSYVATVSEDGVHRKPTERHMKWLHPLQKKISNDRLHQRPHSVPGQLRDSGVVFRKLSNEHKDLFTRAKSKEETVHTSDGLTKAKARIVLLGFEHPELGSSDYKTSSPVQSVLARNLLYQHVCQHDWSLEAKLRQPVQMLDFGHQVWRNYGKLFKLDLKASCASSVTSMAPPLHHVDYGERCLWIWTSEHEKDEDDNPIVIGMTGDHVDDFHRCGNPRSEEWNCVSKRIDEVYKWGMAKTNEYRHAGTDLKITRDRDGDQVITVNQQYYIDMLTDVNIPADRLRDENATLSSHELAACRGALGSLQWLAIQTQPLLCARCNLLLSELVKYAKISSALEIQRMIGEVRQQPTELKFFKLKTAKSWKDITVVTLSDQAHSNRPGGDSTSGLVTLMAGPEAKHGHVCPMVLLSWKSWKLKRKAISSNDAEDHNFRVRLLWNEMHGAGWHRTPQVDQVAWAENQVRNTVGILGTDSKGGFDAVQVNESPVLGLSHLRSALQALQLRESMIRTNCFLRWLASDYDLGDALTRLPHWSFEVFENEAVVRRRTQRKAIQQ</sequence>
<comment type="caution">
    <text evidence="2">The sequence shown here is derived from an EMBL/GenBank/DDBJ whole genome shotgun (WGS) entry which is preliminary data.</text>
</comment>
<dbReference type="EMBL" id="CAMXCT030004643">
    <property type="protein sequence ID" value="CAL4797116.1"/>
    <property type="molecule type" value="Genomic_DNA"/>
</dbReference>
<evidence type="ECO:0000256" key="1">
    <source>
        <dbReference type="SAM" id="MobiDB-lite"/>
    </source>
</evidence>
<organism evidence="2">
    <name type="scientific">Cladocopium goreaui</name>
    <dbReference type="NCBI Taxonomy" id="2562237"/>
    <lineage>
        <taxon>Eukaryota</taxon>
        <taxon>Sar</taxon>
        <taxon>Alveolata</taxon>
        <taxon>Dinophyceae</taxon>
        <taxon>Suessiales</taxon>
        <taxon>Symbiodiniaceae</taxon>
        <taxon>Cladocopium</taxon>
    </lineage>
</organism>
<reference evidence="2" key="1">
    <citation type="submission" date="2022-10" db="EMBL/GenBank/DDBJ databases">
        <authorList>
            <person name="Chen Y."/>
            <person name="Dougan E. K."/>
            <person name="Chan C."/>
            <person name="Rhodes N."/>
            <person name="Thang M."/>
        </authorList>
    </citation>
    <scope>NUCLEOTIDE SEQUENCE</scope>
</reference>